<evidence type="ECO:0000313" key="3">
    <source>
        <dbReference type="Proteomes" id="UP000036403"/>
    </source>
</evidence>
<comment type="caution">
    <text evidence="2">The sequence shown here is derived from an EMBL/GenBank/DDBJ whole genome shotgun (WGS) entry which is preliminary data.</text>
</comment>
<evidence type="ECO:0000259" key="1">
    <source>
        <dbReference type="Pfam" id="PF25597"/>
    </source>
</evidence>
<accession>A0A0J7JV44</accession>
<keyword evidence="3" id="KW-1185">Reference proteome</keyword>
<dbReference type="Proteomes" id="UP000036403">
    <property type="component" value="Unassembled WGS sequence"/>
</dbReference>
<dbReference type="InterPro" id="IPR057670">
    <property type="entry name" value="SH3_retrovirus"/>
</dbReference>
<name>A0A0J7JV44_LASNI</name>
<evidence type="ECO:0000313" key="2">
    <source>
        <dbReference type="EMBL" id="KMQ82032.1"/>
    </source>
</evidence>
<proteinExistence type="predicted"/>
<dbReference type="EMBL" id="LBMM01029122">
    <property type="protein sequence ID" value="KMQ82032.1"/>
    <property type="molecule type" value="Genomic_DNA"/>
</dbReference>
<sequence>MIFVGYQGISNNCRQFDPKTRKITVAASVRFDGEKIYYTSQKTVGAEEEMRLFVRLDDENSEDALDQEAEAKKELILTKKKNLKKKKRLLIIKMKRQEYYVIVQKSENLKDLAIRK</sequence>
<dbReference type="AlphaFoldDB" id="A0A0J7JV44"/>
<feature type="domain" description="Retroviral polymerase SH3-like" evidence="1">
    <location>
        <begin position="1"/>
        <end position="42"/>
    </location>
</feature>
<protein>
    <submittedName>
        <fullName evidence="2">Copia-like protein</fullName>
    </submittedName>
</protein>
<gene>
    <name evidence="2" type="ORF">RF55_24434</name>
</gene>
<dbReference type="PaxDb" id="67767-A0A0J7JV44"/>
<reference evidence="2 3" key="1">
    <citation type="submission" date="2015-04" db="EMBL/GenBank/DDBJ databases">
        <title>Lasius niger genome sequencing.</title>
        <authorList>
            <person name="Konorov E.A."/>
            <person name="Nikitin M.A."/>
            <person name="Kirill M.V."/>
            <person name="Chang P."/>
        </authorList>
    </citation>
    <scope>NUCLEOTIDE SEQUENCE [LARGE SCALE GENOMIC DNA]</scope>
    <source>
        <tissue evidence="2">Whole</tissue>
    </source>
</reference>
<dbReference type="Pfam" id="PF25597">
    <property type="entry name" value="SH3_retrovirus"/>
    <property type="match status" value="1"/>
</dbReference>
<organism evidence="2 3">
    <name type="scientific">Lasius niger</name>
    <name type="common">Black garden ant</name>
    <dbReference type="NCBI Taxonomy" id="67767"/>
    <lineage>
        <taxon>Eukaryota</taxon>
        <taxon>Metazoa</taxon>
        <taxon>Ecdysozoa</taxon>
        <taxon>Arthropoda</taxon>
        <taxon>Hexapoda</taxon>
        <taxon>Insecta</taxon>
        <taxon>Pterygota</taxon>
        <taxon>Neoptera</taxon>
        <taxon>Endopterygota</taxon>
        <taxon>Hymenoptera</taxon>
        <taxon>Apocrita</taxon>
        <taxon>Aculeata</taxon>
        <taxon>Formicoidea</taxon>
        <taxon>Formicidae</taxon>
        <taxon>Formicinae</taxon>
        <taxon>Lasius</taxon>
        <taxon>Lasius</taxon>
    </lineage>
</organism>